<protein>
    <submittedName>
        <fullName evidence="1">Uncharacterized protein</fullName>
    </submittedName>
</protein>
<comment type="caution">
    <text evidence="1">The sequence shown here is derived from an EMBL/GenBank/DDBJ whole genome shotgun (WGS) entry which is preliminary data.</text>
</comment>
<name>A0AAW9KJB9_CLOPF</name>
<evidence type="ECO:0000313" key="2">
    <source>
        <dbReference type="Proteomes" id="UP001288944"/>
    </source>
</evidence>
<evidence type="ECO:0000313" key="1">
    <source>
        <dbReference type="EMBL" id="MDZ7543323.1"/>
    </source>
</evidence>
<gene>
    <name evidence="1" type="ORF">GNF83_19520</name>
</gene>
<dbReference type="EMBL" id="WNUR01001056">
    <property type="protein sequence ID" value="MDZ7543323.1"/>
    <property type="molecule type" value="Genomic_DNA"/>
</dbReference>
<reference evidence="1" key="1">
    <citation type="submission" date="2019-11" db="EMBL/GenBank/DDBJ databases">
        <title>Characterization of Clostridium perfringens isolates from swine manure treated agricultural soils.</title>
        <authorList>
            <person name="Wushke S.T."/>
        </authorList>
    </citation>
    <scope>NUCLEOTIDE SEQUENCE</scope>
    <source>
        <strain evidence="1">X62</strain>
    </source>
</reference>
<dbReference type="AlphaFoldDB" id="A0AAW9KJB9"/>
<dbReference type="Proteomes" id="UP001288944">
    <property type="component" value="Unassembled WGS sequence"/>
</dbReference>
<proteinExistence type="predicted"/>
<sequence>MEKFEKVFFNLLTKELKFFMRDYHSDFHNKNKWIGLLDLEETVVAVIVVK</sequence>
<feature type="non-terminal residue" evidence="1">
    <location>
        <position position="50"/>
    </location>
</feature>
<organism evidence="1 2">
    <name type="scientific">Clostridium perfringens</name>
    <dbReference type="NCBI Taxonomy" id="1502"/>
    <lineage>
        <taxon>Bacteria</taxon>
        <taxon>Bacillati</taxon>
        <taxon>Bacillota</taxon>
        <taxon>Clostridia</taxon>
        <taxon>Eubacteriales</taxon>
        <taxon>Clostridiaceae</taxon>
        <taxon>Clostridium</taxon>
    </lineage>
</organism>
<accession>A0AAW9KJB9</accession>